<organism evidence="1 2">
    <name type="scientific">Halorussus limi</name>
    <dbReference type="NCBI Taxonomy" id="2938695"/>
    <lineage>
        <taxon>Archaea</taxon>
        <taxon>Methanobacteriati</taxon>
        <taxon>Methanobacteriota</taxon>
        <taxon>Stenosarchaea group</taxon>
        <taxon>Halobacteria</taxon>
        <taxon>Halobacteriales</taxon>
        <taxon>Haladaptataceae</taxon>
        <taxon>Halorussus</taxon>
    </lineage>
</organism>
<reference evidence="1 2" key="1">
    <citation type="submission" date="2022-04" db="EMBL/GenBank/DDBJ databases">
        <title>Diverse halophilic archaea isolated from saline environments.</title>
        <authorList>
            <person name="Cui H.-L."/>
        </authorList>
    </citation>
    <scope>NUCLEOTIDE SEQUENCE [LARGE SCALE GENOMIC DNA]</scope>
    <source>
        <strain evidence="1 2">XZYJT49</strain>
    </source>
</reference>
<sequence length="48" mass="5493">MRVCDICERQKPGGTRLVSRTGGDVWVCRGCMMQAVTNKADELTYRDW</sequence>
<accession>A0A8U0HUW3</accession>
<dbReference type="Proteomes" id="UP000830729">
    <property type="component" value="Chromosome"/>
</dbReference>
<dbReference type="GeneID" id="72183897"/>
<dbReference type="AlphaFoldDB" id="A0A8U0HUW3"/>
<dbReference type="KEGG" id="halx:M0R89_01820"/>
<evidence type="ECO:0000313" key="2">
    <source>
        <dbReference type="Proteomes" id="UP000830729"/>
    </source>
</evidence>
<dbReference type="RefSeq" id="WP_248650863.1">
    <property type="nucleotide sequence ID" value="NZ_CP096659.1"/>
</dbReference>
<gene>
    <name evidence="1" type="ORF">M0R89_01820</name>
</gene>
<dbReference type="EMBL" id="CP096659">
    <property type="protein sequence ID" value="UPV74820.1"/>
    <property type="molecule type" value="Genomic_DNA"/>
</dbReference>
<evidence type="ECO:0000313" key="1">
    <source>
        <dbReference type="EMBL" id="UPV74820.1"/>
    </source>
</evidence>
<protein>
    <submittedName>
        <fullName evidence="1">Uncharacterized protein</fullName>
    </submittedName>
</protein>
<keyword evidence="2" id="KW-1185">Reference proteome</keyword>
<name>A0A8U0HUW3_9EURY</name>
<proteinExistence type="predicted"/>